<dbReference type="PANTHER" id="PTHR35604:SF2">
    <property type="entry name" value="TRANSPOSASE INSH FOR INSERTION SEQUENCE ELEMENT IS5A-RELATED"/>
    <property type="match status" value="1"/>
</dbReference>
<dbReference type="Proteomes" id="UP001139028">
    <property type="component" value="Unassembled WGS sequence"/>
</dbReference>
<organism evidence="1 2">
    <name type="scientific">Microbulbifer okhotskensis</name>
    <dbReference type="NCBI Taxonomy" id="2926617"/>
    <lineage>
        <taxon>Bacteria</taxon>
        <taxon>Pseudomonadati</taxon>
        <taxon>Pseudomonadota</taxon>
        <taxon>Gammaproteobacteria</taxon>
        <taxon>Cellvibrionales</taxon>
        <taxon>Microbulbiferaceae</taxon>
        <taxon>Microbulbifer</taxon>
    </lineage>
</organism>
<feature type="non-terminal residue" evidence="1">
    <location>
        <position position="79"/>
    </location>
</feature>
<keyword evidence="2" id="KW-1185">Reference proteome</keyword>
<gene>
    <name evidence="1" type="ORF">MO867_23060</name>
</gene>
<proteinExistence type="predicted"/>
<feature type="non-terminal residue" evidence="1">
    <location>
        <position position="1"/>
    </location>
</feature>
<dbReference type="PANTHER" id="PTHR35604">
    <property type="entry name" value="TRANSPOSASE INSH FOR INSERTION SEQUENCE ELEMENT IS5A-RELATED"/>
    <property type="match status" value="1"/>
</dbReference>
<accession>A0A9X2EXW3</accession>
<comment type="caution">
    <text evidence="1">The sequence shown here is derived from an EMBL/GenBank/DDBJ whole genome shotgun (WGS) entry which is preliminary data.</text>
</comment>
<dbReference type="EMBL" id="JALBWM010000498">
    <property type="protein sequence ID" value="MCO1337203.1"/>
    <property type="molecule type" value="Genomic_DNA"/>
</dbReference>
<name>A0A9X2EXW3_9GAMM</name>
<reference evidence="1" key="1">
    <citation type="journal article" date="2022" name="Arch. Microbiol.">
        <title>Microbulbifer okhotskensis sp. nov., isolated from a deep bottom sediment of the Okhotsk Sea.</title>
        <authorList>
            <person name="Romanenko L."/>
            <person name="Kurilenko V."/>
            <person name="Otstavnykh N."/>
            <person name="Velansky P."/>
            <person name="Isaeva M."/>
            <person name="Mikhailov V."/>
        </authorList>
    </citation>
    <scope>NUCLEOTIDE SEQUENCE</scope>
    <source>
        <strain evidence="1">OS29</strain>
    </source>
</reference>
<evidence type="ECO:0000313" key="2">
    <source>
        <dbReference type="Proteomes" id="UP001139028"/>
    </source>
</evidence>
<dbReference type="AlphaFoldDB" id="A0A9X2EXW3"/>
<dbReference type="RefSeq" id="WP_252473489.1">
    <property type="nucleotide sequence ID" value="NZ_JALBWM010000498.1"/>
</dbReference>
<sequence length="79" mass="8811">ASMRLFTGLSLDKSIPDHTTILEFRHLLERHGLARQILEEVNQWLSEAGVLLKEGSLVDATIIEAPSSTKNKTGERDPE</sequence>
<evidence type="ECO:0000313" key="1">
    <source>
        <dbReference type="EMBL" id="MCO1337203.1"/>
    </source>
</evidence>
<protein>
    <submittedName>
        <fullName evidence="1">Transposase</fullName>
    </submittedName>
</protein>